<evidence type="ECO:0000256" key="1">
    <source>
        <dbReference type="ARBA" id="ARBA00004167"/>
    </source>
</evidence>
<keyword evidence="4" id="KW-0812">Transmembrane</keyword>
<evidence type="ECO:0000256" key="5">
    <source>
        <dbReference type="ARBA" id="ARBA00022741"/>
    </source>
</evidence>
<dbReference type="InterPro" id="IPR011009">
    <property type="entry name" value="Kinase-like_dom_sf"/>
</dbReference>
<dbReference type="GO" id="GO:0016020">
    <property type="term" value="C:membrane"/>
    <property type="evidence" value="ECO:0007669"/>
    <property type="project" value="UniProtKB-SubCell"/>
</dbReference>
<keyword evidence="7" id="KW-0067">ATP-binding</keyword>
<evidence type="ECO:0008006" key="12">
    <source>
        <dbReference type="Google" id="ProtNLM"/>
    </source>
</evidence>
<evidence type="ECO:0000256" key="8">
    <source>
        <dbReference type="ARBA" id="ARBA00022989"/>
    </source>
</evidence>
<comment type="subcellular location">
    <subcellularLocation>
        <location evidence="1">Membrane</location>
        <topology evidence="1">Single-pass membrane protein</topology>
    </subcellularLocation>
</comment>
<evidence type="ECO:0000256" key="2">
    <source>
        <dbReference type="ARBA" id="ARBA00022553"/>
    </source>
</evidence>
<sequence length="89" mass="10232">SVVTQTTTKNQVNLVEWLKRMVAERRVEEVLDPTLPEAPPSKVLKRAVLAALRCVDPDAAQRPTMGHVVHMLEDDLRFRDVRRRCHTPH</sequence>
<evidence type="ECO:0000256" key="4">
    <source>
        <dbReference type="ARBA" id="ARBA00022692"/>
    </source>
</evidence>
<reference evidence="11" key="2">
    <citation type="journal article" date="2017" name="Nat. Plants">
        <title>The Aegilops tauschii genome reveals multiple impacts of transposons.</title>
        <authorList>
            <person name="Zhao G."/>
            <person name="Zou C."/>
            <person name="Li K."/>
            <person name="Wang K."/>
            <person name="Li T."/>
            <person name="Gao L."/>
            <person name="Zhang X."/>
            <person name="Wang H."/>
            <person name="Yang Z."/>
            <person name="Liu X."/>
            <person name="Jiang W."/>
            <person name="Mao L."/>
            <person name="Kong X."/>
            <person name="Jiao Y."/>
            <person name="Jia J."/>
        </authorList>
    </citation>
    <scope>NUCLEOTIDE SEQUENCE [LARGE SCALE GENOMIC DNA]</scope>
    <source>
        <strain evidence="11">cv. AL8/78</strain>
    </source>
</reference>
<dbReference type="PANTHER" id="PTHR47984">
    <property type="entry name" value="OS01G0323000 PROTEIN"/>
    <property type="match status" value="1"/>
</dbReference>
<reference evidence="10" key="3">
    <citation type="journal article" date="2017" name="Nature">
        <title>Genome sequence of the progenitor of the wheat D genome Aegilops tauschii.</title>
        <authorList>
            <person name="Luo M.C."/>
            <person name="Gu Y.Q."/>
            <person name="Puiu D."/>
            <person name="Wang H."/>
            <person name="Twardziok S.O."/>
            <person name="Deal K.R."/>
            <person name="Huo N."/>
            <person name="Zhu T."/>
            <person name="Wang L."/>
            <person name="Wang Y."/>
            <person name="McGuire P.E."/>
            <person name="Liu S."/>
            <person name="Long H."/>
            <person name="Ramasamy R.K."/>
            <person name="Rodriguez J.C."/>
            <person name="Van S.L."/>
            <person name="Yuan L."/>
            <person name="Wang Z."/>
            <person name="Xia Z."/>
            <person name="Xiao L."/>
            <person name="Anderson O.D."/>
            <person name="Ouyang S."/>
            <person name="Liang Y."/>
            <person name="Zimin A.V."/>
            <person name="Pertea G."/>
            <person name="Qi P."/>
            <person name="Bennetzen J.L."/>
            <person name="Dai X."/>
            <person name="Dawson M.W."/>
            <person name="Muller H.G."/>
            <person name="Kugler K."/>
            <person name="Rivarola-Duarte L."/>
            <person name="Spannagl M."/>
            <person name="Mayer K.F.X."/>
            <person name="Lu F.H."/>
            <person name="Bevan M.W."/>
            <person name="Leroy P."/>
            <person name="Li P."/>
            <person name="You F.M."/>
            <person name="Sun Q."/>
            <person name="Liu Z."/>
            <person name="Lyons E."/>
            <person name="Wicker T."/>
            <person name="Salzberg S.L."/>
            <person name="Devos K.M."/>
            <person name="Dvorak J."/>
        </authorList>
    </citation>
    <scope>NUCLEOTIDE SEQUENCE [LARGE SCALE GENOMIC DNA]</scope>
    <source>
        <strain evidence="10">cv. AL8/78</strain>
    </source>
</reference>
<dbReference type="GO" id="GO:0005524">
    <property type="term" value="F:ATP binding"/>
    <property type="evidence" value="ECO:0007669"/>
    <property type="project" value="UniProtKB-KW"/>
</dbReference>
<keyword evidence="3" id="KW-0808">Transferase</keyword>
<evidence type="ECO:0000313" key="10">
    <source>
        <dbReference type="EnsemblPlants" id="AET1Gv20487600.7"/>
    </source>
</evidence>
<evidence type="ECO:0000256" key="3">
    <source>
        <dbReference type="ARBA" id="ARBA00022679"/>
    </source>
</evidence>
<dbReference type="PANTHER" id="PTHR47984:SF24">
    <property type="entry name" value="OS10G0533150 PROTEIN"/>
    <property type="match status" value="1"/>
</dbReference>
<organism evidence="10 11">
    <name type="scientific">Aegilops tauschii subsp. strangulata</name>
    <name type="common">Goatgrass</name>
    <dbReference type="NCBI Taxonomy" id="200361"/>
    <lineage>
        <taxon>Eukaryota</taxon>
        <taxon>Viridiplantae</taxon>
        <taxon>Streptophyta</taxon>
        <taxon>Embryophyta</taxon>
        <taxon>Tracheophyta</taxon>
        <taxon>Spermatophyta</taxon>
        <taxon>Magnoliopsida</taxon>
        <taxon>Liliopsida</taxon>
        <taxon>Poales</taxon>
        <taxon>Poaceae</taxon>
        <taxon>BOP clade</taxon>
        <taxon>Pooideae</taxon>
        <taxon>Triticodae</taxon>
        <taxon>Triticeae</taxon>
        <taxon>Triticinae</taxon>
        <taxon>Aegilops</taxon>
    </lineage>
</organism>
<keyword evidence="9" id="KW-0472">Membrane</keyword>
<dbReference type="SUPFAM" id="SSF56112">
    <property type="entry name" value="Protein kinase-like (PK-like)"/>
    <property type="match status" value="1"/>
</dbReference>
<keyword evidence="6" id="KW-0418">Kinase</keyword>
<reference evidence="11" key="1">
    <citation type="journal article" date="2014" name="Science">
        <title>Ancient hybridizations among the ancestral genomes of bread wheat.</title>
        <authorList>
            <consortium name="International Wheat Genome Sequencing Consortium,"/>
            <person name="Marcussen T."/>
            <person name="Sandve S.R."/>
            <person name="Heier L."/>
            <person name="Spannagl M."/>
            <person name="Pfeifer M."/>
            <person name="Jakobsen K.S."/>
            <person name="Wulff B.B."/>
            <person name="Steuernagel B."/>
            <person name="Mayer K.F."/>
            <person name="Olsen O.A."/>
        </authorList>
    </citation>
    <scope>NUCLEOTIDE SEQUENCE [LARGE SCALE GENOMIC DNA]</scope>
    <source>
        <strain evidence="11">cv. AL8/78</strain>
    </source>
</reference>
<keyword evidence="8" id="KW-1133">Transmembrane helix</keyword>
<dbReference type="EnsemblPlants" id="AET1Gv20487600.7">
    <property type="protein sequence ID" value="AET1Gv20487600.7"/>
    <property type="gene ID" value="AET1Gv20487600"/>
</dbReference>
<accession>A0A452YP96</accession>
<dbReference type="AlphaFoldDB" id="A0A452YP96"/>
<evidence type="ECO:0000256" key="6">
    <source>
        <dbReference type="ARBA" id="ARBA00022777"/>
    </source>
</evidence>
<keyword evidence="5" id="KW-0547">Nucleotide-binding</keyword>
<protein>
    <recommendedName>
        <fullName evidence="12">Serine-threonine/tyrosine-protein kinase catalytic domain-containing protein</fullName>
    </recommendedName>
</protein>
<proteinExistence type="predicted"/>
<evidence type="ECO:0000256" key="7">
    <source>
        <dbReference type="ARBA" id="ARBA00022840"/>
    </source>
</evidence>
<reference evidence="10" key="4">
    <citation type="submission" date="2019-03" db="UniProtKB">
        <authorList>
            <consortium name="EnsemblPlants"/>
        </authorList>
    </citation>
    <scope>IDENTIFICATION</scope>
</reference>
<evidence type="ECO:0000256" key="9">
    <source>
        <dbReference type="ARBA" id="ARBA00023136"/>
    </source>
</evidence>
<dbReference type="Proteomes" id="UP000015105">
    <property type="component" value="Chromosome 1D"/>
</dbReference>
<evidence type="ECO:0000313" key="11">
    <source>
        <dbReference type="Proteomes" id="UP000015105"/>
    </source>
</evidence>
<keyword evidence="11" id="KW-1185">Reference proteome</keyword>
<dbReference type="GO" id="GO:0016301">
    <property type="term" value="F:kinase activity"/>
    <property type="evidence" value="ECO:0007669"/>
    <property type="project" value="UniProtKB-KW"/>
</dbReference>
<dbReference type="Gramene" id="AET1Gv20487600.7">
    <property type="protein sequence ID" value="AET1Gv20487600.7"/>
    <property type="gene ID" value="AET1Gv20487600"/>
</dbReference>
<name>A0A452YP96_AEGTS</name>
<dbReference type="Gene3D" id="1.10.510.10">
    <property type="entry name" value="Transferase(Phosphotransferase) domain 1"/>
    <property type="match status" value="1"/>
</dbReference>
<keyword evidence="2" id="KW-0597">Phosphoprotein</keyword>
<reference evidence="10" key="5">
    <citation type="journal article" date="2021" name="G3 (Bethesda)">
        <title>Aegilops tauschii genome assembly Aet v5.0 features greater sequence contiguity and improved annotation.</title>
        <authorList>
            <person name="Wang L."/>
            <person name="Zhu T."/>
            <person name="Rodriguez J.C."/>
            <person name="Deal K.R."/>
            <person name="Dubcovsky J."/>
            <person name="McGuire P.E."/>
            <person name="Lux T."/>
            <person name="Spannagl M."/>
            <person name="Mayer K.F.X."/>
            <person name="Baldrich P."/>
            <person name="Meyers B.C."/>
            <person name="Huo N."/>
            <person name="Gu Y.Q."/>
            <person name="Zhou H."/>
            <person name="Devos K.M."/>
            <person name="Bennetzen J.L."/>
            <person name="Unver T."/>
            <person name="Budak H."/>
            <person name="Gulick P.J."/>
            <person name="Galiba G."/>
            <person name="Kalapos B."/>
            <person name="Nelson D.R."/>
            <person name="Li P."/>
            <person name="You F.M."/>
            <person name="Luo M.C."/>
            <person name="Dvorak J."/>
        </authorList>
    </citation>
    <scope>NUCLEOTIDE SEQUENCE [LARGE SCALE GENOMIC DNA]</scope>
    <source>
        <strain evidence="10">cv. AL8/78</strain>
    </source>
</reference>
<dbReference type="InterPro" id="IPR052232">
    <property type="entry name" value="RLK_Ser/Thr-Kinase"/>
</dbReference>